<accession>A0A1M5SDP1</accession>
<protein>
    <recommendedName>
        <fullName evidence="3">Sarcosine oxidase subunit gamma</fullName>
    </recommendedName>
</protein>
<reference evidence="1 2" key="1">
    <citation type="submission" date="2016-11" db="EMBL/GenBank/DDBJ databases">
        <authorList>
            <person name="Jaros S."/>
            <person name="Januszkiewicz K."/>
            <person name="Wedrychowicz H."/>
        </authorList>
    </citation>
    <scope>NUCLEOTIDE SEQUENCE [LARGE SCALE GENOMIC DNA]</scope>
    <source>
        <strain evidence="1 2">DSM 28715</strain>
    </source>
</reference>
<dbReference type="Proteomes" id="UP000184074">
    <property type="component" value="Unassembled WGS sequence"/>
</dbReference>
<evidence type="ECO:0008006" key="3">
    <source>
        <dbReference type="Google" id="ProtNLM"/>
    </source>
</evidence>
<evidence type="ECO:0000313" key="1">
    <source>
        <dbReference type="EMBL" id="SHH36581.1"/>
    </source>
</evidence>
<organism evidence="1 2">
    <name type="scientific">Cognatiyoonia sediminum</name>
    <dbReference type="NCBI Taxonomy" id="1508389"/>
    <lineage>
        <taxon>Bacteria</taxon>
        <taxon>Pseudomonadati</taxon>
        <taxon>Pseudomonadota</taxon>
        <taxon>Alphaproteobacteria</taxon>
        <taxon>Rhodobacterales</taxon>
        <taxon>Paracoccaceae</taxon>
        <taxon>Cognatiyoonia</taxon>
    </lineage>
</organism>
<name>A0A1M5SDP1_9RHOB</name>
<keyword evidence="2" id="KW-1185">Reference proteome</keyword>
<proteinExistence type="predicted"/>
<dbReference type="EMBL" id="FQXB01000006">
    <property type="protein sequence ID" value="SHH36581.1"/>
    <property type="molecule type" value="Genomic_DNA"/>
</dbReference>
<sequence length="170" mass="19161">MRDDSHKWDRLTKDDVIELPNGARLSHVKNLTLTMISGPNVLKQIDAPQVGWPDVIDTDRYAVVMRRDRVLLVGDTDLTEGWDDTKSLAISDMTHGYDVFDLSGPHALSMLQQGTEIHLDEPSRSAVRLAFGLGLHIYRYGAEDTFRVHVLTHQREALIGYLKAVLNSQL</sequence>
<dbReference type="AlphaFoldDB" id="A0A1M5SDP1"/>
<dbReference type="RefSeq" id="WP_072902306.1">
    <property type="nucleotide sequence ID" value="NZ_FQXB01000006.1"/>
</dbReference>
<dbReference type="OrthoDB" id="7858774at2"/>
<dbReference type="SUPFAM" id="SSF103025">
    <property type="entry name" value="Folate-binding domain"/>
    <property type="match status" value="1"/>
</dbReference>
<dbReference type="InterPro" id="IPR027266">
    <property type="entry name" value="TrmE/GcvT-like"/>
</dbReference>
<evidence type="ECO:0000313" key="2">
    <source>
        <dbReference type="Proteomes" id="UP000184074"/>
    </source>
</evidence>
<dbReference type="STRING" id="1508389.SAMN05444003_2912"/>
<dbReference type="Gene3D" id="3.30.1360.120">
    <property type="entry name" value="Probable tRNA modification gtpase trme, domain 1"/>
    <property type="match status" value="1"/>
</dbReference>
<gene>
    <name evidence="1" type="ORF">SAMN05444003_2912</name>
</gene>